<dbReference type="OrthoDB" id="5917544at2759"/>
<gene>
    <name evidence="3" type="ORF">CBOVIS_LOCUS2932</name>
</gene>
<organism evidence="3 4">
    <name type="scientific">Caenorhabditis bovis</name>
    <dbReference type="NCBI Taxonomy" id="2654633"/>
    <lineage>
        <taxon>Eukaryota</taxon>
        <taxon>Metazoa</taxon>
        <taxon>Ecdysozoa</taxon>
        <taxon>Nematoda</taxon>
        <taxon>Chromadorea</taxon>
        <taxon>Rhabditida</taxon>
        <taxon>Rhabditina</taxon>
        <taxon>Rhabditomorpha</taxon>
        <taxon>Rhabditoidea</taxon>
        <taxon>Rhabditidae</taxon>
        <taxon>Peloderinae</taxon>
        <taxon>Caenorhabditis</taxon>
    </lineage>
</organism>
<feature type="coiled-coil region" evidence="1">
    <location>
        <begin position="272"/>
        <end position="306"/>
    </location>
</feature>
<evidence type="ECO:0000313" key="4">
    <source>
        <dbReference type="Proteomes" id="UP000494206"/>
    </source>
</evidence>
<feature type="coiled-coil region" evidence="1">
    <location>
        <begin position="52"/>
        <end position="107"/>
    </location>
</feature>
<dbReference type="Proteomes" id="UP000494206">
    <property type="component" value="Unassembled WGS sequence"/>
</dbReference>
<keyword evidence="4" id="KW-1185">Reference proteome</keyword>
<reference evidence="3 4" key="1">
    <citation type="submission" date="2020-04" db="EMBL/GenBank/DDBJ databases">
        <authorList>
            <person name="Laetsch R D."/>
            <person name="Stevens L."/>
            <person name="Kumar S."/>
            <person name="Blaxter L. M."/>
        </authorList>
    </citation>
    <scope>NUCLEOTIDE SEQUENCE [LARGE SCALE GENOMIC DNA]</scope>
</reference>
<feature type="region of interest" description="Disordered" evidence="2">
    <location>
        <begin position="678"/>
        <end position="712"/>
    </location>
</feature>
<name>A0A8S1EGJ9_9PELO</name>
<comment type="caution">
    <text evidence="3">The sequence shown here is derived from an EMBL/GenBank/DDBJ whole genome shotgun (WGS) entry which is preliminary data.</text>
</comment>
<evidence type="ECO:0000256" key="1">
    <source>
        <dbReference type="SAM" id="Coils"/>
    </source>
</evidence>
<feature type="compositionally biased region" description="Polar residues" evidence="2">
    <location>
        <begin position="678"/>
        <end position="692"/>
    </location>
</feature>
<evidence type="ECO:0000313" key="3">
    <source>
        <dbReference type="EMBL" id="CAB3399880.1"/>
    </source>
</evidence>
<keyword evidence="1" id="KW-0175">Coiled coil</keyword>
<accession>A0A8S1EGJ9</accession>
<feature type="coiled-coil region" evidence="1">
    <location>
        <begin position="375"/>
        <end position="589"/>
    </location>
</feature>
<dbReference type="EMBL" id="CADEPM010000002">
    <property type="protein sequence ID" value="CAB3399880.1"/>
    <property type="molecule type" value="Genomic_DNA"/>
</dbReference>
<feature type="coiled-coil region" evidence="1">
    <location>
        <begin position="220"/>
        <end position="247"/>
    </location>
</feature>
<protein>
    <submittedName>
        <fullName evidence="3">Uncharacterized protein</fullName>
    </submittedName>
</protein>
<proteinExistence type="predicted"/>
<evidence type="ECO:0000256" key="2">
    <source>
        <dbReference type="SAM" id="MobiDB-lite"/>
    </source>
</evidence>
<dbReference type="AlphaFoldDB" id="A0A8S1EGJ9"/>
<sequence length="712" mass="83727">MSRKIDRNRRATVTSFDMRPQVSKDDYDRERTRWATQLEEFNSKLIASETANSEMIINRAELNKRIIDLEKNQKPMMEANRKLSDRNKHLQQELKKLEQKLRHSQDDFFTLRDTYEREMKELQVLKEKRVGPEMHEELLRYRNQCLESSKCITALRNTLIDKRKQYEVLVQKFKQFQKLFKKLQANEEDRFSTMGSECSGASTMSLNTITEDFEQDQFNIQTLSRENAELQKALNELLLNAADLNEENFLRDQTIEQQQLLLEANQDMMSQMAQLKSTVMQQLDQIKALDQQVEDLTQQLAVQIDKNDTLEFQYLEIEQELKNQTAILAQCSTFEEERDALRTEIIKLRFENGELRQNHAREIASLKECNATQSVSNFDDERKTLVQKIESLEKQNEAQQVTIQNHEKQIQELNTKAADQIKELTDEVQALTKELSKIRFSYQGSEANLKKEKKMTDALNEQLQKLYENTNSDSVKKDAEIAQLRQKIVEQETKFNEIAEEKNKVSELLKNITKEYEEFRDMQRPEIKTELERRFEETRYRLNCALEKIHDYELLIEAAKKAETDGKLSEHLERELIEVKEFNAHLERQFQSQSQIIEALKGKLLKHRNFCDMLAKLTDMDDINNLVEQLEIYVNENTYDEARVAANIVYLINVMKKKMFYSPLQISTAHHQIRPYSSVDSSGEWQSNSSEGIISPDEQDEEWASASKTASR</sequence>